<keyword evidence="1" id="KW-0732">Signal</keyword>
<evidence type="ECO:0000256" key="1">
    <source>
        <dbReference type="SAM" id="SignalP"/>
    </source>
</evidence>
<dbReference type="Pfam" id="PF08308">
    <property type="entry name" value="PEGA"/>
    <property type="match status" value="1"/>
</dbReference>
<organism evidence="3 4">
    <name type="scientific">Sodaliphilus pleomorphus</name>
    <dbReference type="NCBI Taxonomy" id="2606626"/>
    <lineage>
        <taxon>Bacteria</taxon>
        <taxon>Pseudomonadati</taxon>
        <taxon>Bacteroidota</taxon>
        <taxon>Bacteroidia</taxon>
        <taxon>Bacteroidales</taxon>
        <taxon>Muribaculaceae</taxon>
        <taxon>Sodaliphilus</taxon>
    </lineage>
</organism>
<comment type="caution">
    <text evidence="3">The sequence shown here is derived from an EMBL/GenBank/DDBJ whole genome shotgun (WGS) entry which is preliminary data.</text>
</comment>
<evidence type="ECO:0000313" key="4">
    <source>
        <dbReference type="Proteomes" id="UP000483362"/>
    </source>
</evidence>
<gene>
    <name evidence="3" type="ORF">FYJ29_02355</name>
</gene>
<proteinExistence type="predicted"/>
<dbReference type="InterPro" id="IPR013229">
    <property type="entry name" value="PEGA"/>
</dbReference>
<sequence>MKKAIILLLLLVALPLALSAQKRDKTLTVKVTATTGENLAGQVVDITQADYSLSYGTIKLDASGQCQVKAYAGNHSVTVKRPGYYTASATFNLKNDTTVALTLNVEVTTPFSLSPTVTHDAMTGKNAVALTWNVEKPVFEDDFESYDAFATAFGDWTGIDGDKLAAAPLVGSYPNRGVLQYAQIINPLKVDPTWWYSYPVLRPYSGNQYVGFTRTNSGAPNDDWLISPAVTLGNENYLTFYAKAADAAPERFQVYITEKLDNPQQADFVRLGGGNYEQVDYKQWHLMKYSLAAYAGKRVKCALRYIGDHNTLGSFMLMIDDVRIGQDEGSQAAPERALRASRSPRNPLETFDIYLDGAKAGSTDGYSYTIADVAPGEHTVGVQAIYTGAHSDMATVQVKVDDNNANVTFNITADSKRTADGEKFNLVNTNTGNALELTVADGAVRIPSLPCGTYAADIAEGAFNAFSSTYIIAADTTCSITLTDKVRAPYNITADITPNGEGGSKVTLRWNQDLAFSDSFEDYPDFATGTFGQWKSVDLDQHAVYPISLGGYIITFPGSGTQQNPTTLAPIVFNPYATVPAMLPTDQAMKPVTGNKEILFFSPQQYTANKWLISPELSIREGYKLTVAAKSYSDAYPEQLEFAVSTDGTDPSSFTVISKAENMPASQWTKYETDLSAYAGKTVRVGVHYYTTDGFFAQLDDFTVGPAEGEEHYIDYGNVVRYDIYLDGELVAHSDSSVCVLPNVSTGNHTVGIKAIYKNASSSTTEYNINVTGVQQLTVATPSQAPATYYNVLGQAIPDIDSYHGIAIKKQGNNVTKIMR</sequence>
<dbReference type="NCBIfam" id="NF038128">
    <property type="entry name" value="choice_anch_J"/>
    <property type="match status" value="2"/>
</dbReference>
<feature type="signal peptide" evidence="1">
    <location>
        <begin position="1"/>
        <end position="19"/>
    </location>
</feature>
<evidence type="ECO:0000313" key="3">
    <source>
        <dbReference type="EMBL" id="MSS16618.1"/>
    </source>
</evidence>
<reference evidence="3 4" key="1">
    <citation type="submission" date="2019-08" db="EMBL/GenBank/DDBJ databases">
        <title>In-depth cultivation of the pig gut microbiome towards novel bacterial diversity and tailored functional studies.</title>
        <authorList>
            <person name="Wylensek D."/>
            <person name="Hitch T.C.A."/>
            <person name="Clavel T."/>
        </authorList>
    </citation>
    <scope>NUCLEOTIDE SEQUENCE [LARGE SCALE GENOMIC DNA]</scope>
    <source>
        <strain evidence="3 4">Oil-RF-744-WCA-WT-10</strain>
    </source>
</reference>
<feature type="domain" description="PEGA" evidence="2">
    <location>
        <begin position="70"/>
        <end position="105"/>
    </location>
</feature>
<protein>
    <submittedName>
        <fullName evidence="3">PEGA domain-containing protein</fullName>
    </submittedName>
</protein>
<evidence type="ECO:0000259" key="2">
    <source>
        <dbReference type="Pfam" id="PF08308"/>
    </source>
</evidence>
<name>A0A6L5XBM6_9BACT</name>
<dbReference type="EMBL" id="VULT01000003">
    <property type="protein sequence ID" value="MSS16618.1"/>
    <property type="molecule type" value="Genomic_DNA"/>
</dbReference>
<dbReference type="Proteomes" id="UP000483362">
    <property type="component" value="Unassembled WGS sequence"/>
</dbReference>
<dbReference type="RefSeq" id="WP_154327358.1">
    <property type="nucleotide sequence ID" value="NZ_CP045696.1"/>
</dbReference>
<dbReference type="AlphaFoldDB" id="A0A6L5XBM6"/>
<keyword evidence="4" id="KW-1185">Reference proteome</keyword>
<feature type="chain" id="PRO_5026861318" evidence="1">
    <location>
        <begin position="20"/>
        <end position="820"/>
    </location>
</feature>
<dbReference type="Gene3D" id="2.60.40.1120">
    <property type="entry name" value="Carboxypeptidase-like, regulatory domain"/>
    <property type="match status" value="1"/>
</dbReference>
<accession>A0A6L5XBM6</accession>
<dbReference type="Gene3D" id="2.60.120.200">
    <property type="match status" value="2"/>
</dbReference>